<evidence type="ECO:0000313" key="13">
    <source>
        <dbReference type="EMBL" id="SET68841.1"/>
    </source>
</evidence>
<dbReference type="CDD" id="cd16917">
    <property type="entry name" value="HATPase_UhpB-NarQ-NarX-like"/>
    <property type="match status" value="1"/>
</dbReference>
<protein>
    <recommendedName>
        <fullName evidence="3">histidine kinase</fullName>
        <ecNumber evidence="3">2.7.13.3</ecNumber>
    </recommendedName>
</protein>
<name>A0A1I0GEZ3_9FIRM</name>
<keyword evidence="14" id="KW-1185">Reference proteome</keyword>
<keyword evidence="6 11" id="KW-0812">Transmembrane</keyword>
<dbReference type="Proteomes" id="UP000199568">
    <property type="component" value="Unassembled WGS sequence"/>
</dbReference>
<evidence type="ECO:0000259" key="12">
    <source>
        <dbReference type="SMART" id="SM00387"/>
    </source>
</evidence>
<feature type="transmembrane region" description="Helical" evidence="11">
    <location>
        <begin position="141"/>
        <end position="159"/>
    </location>
</feature>
<dbReference type="Pfam" id="PF02518">
    <property type="entry name" value="HATPase_c"/>
    <property type="match status" value="1"/>
</dbReference>
<feature type="transmembrane region" description="Helical" evidence="11">
    <location>
        <begin position="68"/>
        <end position="96"/>
    </location>
</feature>
<dbReference type="SMART" id="SM00387">
    <property type="entry name" value="HATPase_c"/>
    <property type="match status" value="1"/>
</dbReference>
<keyword evidence="8 11" id="KW-1133">Transmembrane helix</keyword>
<dbReference type="SUPFAM" id="SSF55874">
    <property type="entry name" value="ATPase domain of HSP90 chaperone/DNA topoisomerase II/histidine kinase"/>
    <property type="match status" value="1"/>
</dbReference>
<feature type="transmembrane region" description="Helical" evidence="11">
    <location>
        <begin position="6"/>
        <end position="23"/>
    </location>
</feature>
<feature type="domain" description="Histidine kinase/HSP90-like ATPase" evidence="12">
    <location>
        <begin position="370"/>
        <end position="463"/>
    </location>
</feature>
<sequence>MSKEHFFLYLAYGLTYILMGIFASYKKDQEVSQLPLVKSLKYLGVFGITHGLSEWVTMVVIADLYPDLYVYLFIIKQFLKAISFAFLIGFGTTLLPKDISYRRIMNKLPIILLAVWGSGFILLMARHGLLYHLIRPQYNVILLRYFMGLPAGVITAFALGLQAKLMHKRNLGIIAKKYKHLAYIFLVYGLVDGLIVREMEFFPANVINNQAFLQWFGFPIQIVKIIVGIGINILLIRVIETFGWEQKERLKQLQQRKIADEERRKLGLEIHDSIIQSIYAANLKLQCLINNNNNKDKAAHELMQEIKIDLGDTIRKTREFISTTSIQTVELQDLNNSIVQLAKTFNSNQDIKIHVESQMPQLDLRELSAEKSSQIYYIVQEAVSNVIKHSKGNNAKVLLKTEDAFLHIKIIDDGVGIQFDSIDAKKQFGIISMKKRTEAVGGTFKIKNLKPGTEVELIVPWEDSNDGE</sequence>
<dbReference type="InterPro" id="IPR003594">
    <property type="entry name" value="HATPase_dom"/>
</dbReference>
<dbReference type="Pfam" id="PF07730">
    <property type="entry name" value="HisKA_3"/>
    <property type="match status" value="1"/>
</dbReference>
<evidence type="ECO:0000256" key="7">
    <source>
        <dbReference type="ARBA" id="ARBA00022777"/>
    </source>
</evidence>
<evidence type="ECO:0000256" key="5">
    <source>
        <dbReference type="ARBA" id="ARBA00022679"/>
    </source>
</evidence>
<feature type="transmembrane region" description="Helical" evidence="11">
    <location>
        <begin position="216"/>
        <end position="239"/>
    </location>
</feature>
<dbReference type="EC" id="2.7.13.3" evidence="3"/>
<dbReference type="GO" id="GO:0046983">
    <property type="term" value="F:protein dimerization activity"/>
    <property type="evidence" value="ECO:0007669"/>
    <property type="project" value="InterPro"/>
</dbReference>
<dbReference type="InterPro" id="IPR050482">
    <property type="entry name" value="Sensor_HK_TwoCompSys"/>
</dbReference>
<feature type="transmembrane region" description="Helical" evidence="11">
    <location>
        <begin position="108"/>
        <end position="129"/>
    </location>
</feature>
<comment type="subcellular location">
    <subcellularLocation>
        <location evidence="2">Cell membrane</location>
        <topology evidence="2">Multi-pass membrane protein</topology>
    </subcellularLocation>
</comment>
<dbReference type="PANTHER" id="PTHR24421">
    <property type="entry name" value="NITRATE/NITRITE SENSOR PROTEIN NARX-RELATED"/>
    <property type="match status" value="1"/>
</dbReference>
<keyword evidence="9" id="KW-0902">Two-component regulatory system</keyword>
<dbReference type="Gene3D" id="3.30.565.10">
    <property type="entry name" value="Histidine kinase-like ATPase, C-terminal domain"/>
    <property type="match status" value="1"/>
</dbReference>
<evidence type="ECO:0000256" key="6">
    <source>
        <dbReference type="ARBA" id="ARBA00022692"/>
    </source>
</evidence>
<proteinExistence type="predicted"/>
<dbReference type="RefSeq" id="WP_170834851.1">
    <property type="nucleotide sequence ID" value="NZ_FOHU01000020.1"/>
</dbReference>
<evidence type="ECO:0000256" key="3">
    <source>
        <dbReference type="ARBA" id="ARBA00012438"/>
    </source>
</evidence>
<dbReference type="GO" id="GO:0000155">
    <property type="term" value="F:phosphorelay sensor kinase activity"/>
    <property type="evidence" value="ECO:0007669"/>
    <property type="project" value="InterPro"/>
</dbReference>
<comment type="catalytic activity">
    <reaction evidence="1">
        <text>ATP + protein L-histidine = ADP + protein N-phospho-L-histidine.</text>
        <dbReference type="EC" id="2.7.13.3"/>
    </reaction>
</comment>
<dbReference type="InterPro" id="IPR011712">
    <property type="entry name" value="Sig_transdc_His_kin_sub3_dim/P"/>
</dbReference>
<evidence type="ECO:0000256" key="2">
    <source>
        <dbReference type="ARBA" id="ARBA00004651"/>
    </source>
</evidence>
<feature type="transmembrane region" description="Helical" evidence="11">
    <location>
        <begin position="180"/>
        <end position="196"/>
    </location>
</feature>
<keyword evidence="5" id="KW-0808">Transferase</keyword>
<dbReference type="PANTHER" id="PTHR24421:SF37">
    <property type="entry name" value="SENSOR HISTIDINE KINASE NARS"/>
    <property type="match status" value="1"/>
</dbReference>
<evidence type="ECO:0000256" key="11">
    <source>
        <dbReference type="SAM" id="Phobius"/>
    </source>
</evidence>
<keyword evidence="4" id="KW-1003">Cell membrane</keyword>
<dbReference type="STRING" id="426128.SAMN05660297_03151"/>
<evidence type="ECO:0000313" key="14">
    <source>
        <dbReference type="Proteomes" id="UP000199568"/>
    </source>
</evidence>
<gene>
    <name evidence="13" type="ORF">SAMN05660297_03151</name>
</gene>
<dbReference type="Gene3D" id="1.20.5.1930">
    <property type="match status" value="1"/>
</dbReference>
<accession>A0A1I0GEZ3</accession>
<dbReference type="InterPro" id="IPR036890">
    <property type="entry name" value="HATPase_C_sf"/>
</dbReference>
<evidence type="ECO:0000256" key="8">
    <source>
        <dbReference type="ARBA" id="ARBA00022989"/>
    </source>
</evidence>
<keyword evidence="10 11" id="KW-0472">Membrane</keyword>
<evidence type="ECO:0000256" key="4">
    <source>
        <dbReference type="ARBA" id="ARBA00022475"/>
    </source>
</evidence>
<dbReference type="EMBL" id="FOHU01000020">
    <property type="protein sequence ID" value="SET68841.1"/>
    <property type="molecule type" value="Genomic_DNA"/>
</dbReference>
<evidence type="ECO:0000256" key="10">
    <source>
        <dbReference type="ARBA" id="ARBA00023136"/>
    </source>
</evidence>
<evidence type="ECO:0000256" key="1">
    <source>
        <dbReference type="ARBA" id="ARBA00000085"/>
    </source>
</evidence>
<dbReference type="AlphaFoldDB" id="A0A1I0GEZ3"/>
<keyword evidence="7 13" id="KW-0418">Kinase</keyword>
<organism evidence="13 14">
    <name type="scientific">Natronincola peptidivorans</name>
    <dbReference type="NCBI Taxonomy" id="426128"/>
    <lineage>
        <taxon>Bacteria</taxon>
        <taxon>Bacillati</taxon>
        <taxon>Bacillota</taxon>
        <taxon>Clostridia</taxon>
        <taxon>Peptostreptococcales</taxon>
        <taxon>Natronincolaceae</taxon>
        <taxon>Natronincola</taxon>
    </lineage>
</organism>
<reference evidence="13 14" key="1">
    <citation type="submission" date="2016-10" db="EMBL/GenBank/DDBJ databases">
        <authorList>
            <person name="de Groot N.N."/>
        </authorList>
    </citation>
    <scope>NUCLEOTIDE SEQUENCE [LARGE SCALE GENOMIC DNA]</scope>
    <source>
        <strain evidence="13 14">DSM 18979</strain>
    </source>
</reference>
<dbReference type="GO" id="GO:0005886">
    <property type="term" value="C:plasma membrane"/>
    <property type="evidence" value="ECO:0007669"/>
    <property type="project" value="UniProtKB-SubCell"/>
</dbReference>
<evidence type="ECO:0000256" key="9">
    <source>
        <dbReference type="ARBA" id="ARBA00023012"/>
    </source>
</evidence>